<evidence type="ECO:0000313" key="2">
    <source>
        <dbReference type="Proteomes" id="UP000245910"/>
    </source>
</evidence>
<accession>A0A2L2TU55</accession>
<evidence type="ECO:0000313" key="1">
    <source>
        <dbReference type="EMBL" id="CEI69157.1"/>
    </source>
</evidence>
<organism evidence="1 2">
    <name type="scientific">Fusarium venenatum</name>
    <dbReference type="NCBI Taxonomy" id="56646"/>
    <lineage>
        <taxon>Eukaryota</taxon>
        <taxon>Fungi</taxon>
        <taxon>Dikarya</taxon>
        <taxon>Ascomycota</taxon>
        <taxon>Pezizomycotina</taxon>
        <taxon>Sordariomycetes</taxon>
        <taxon>Hypocreomycetidae</taxon>
        <taxon>Hypocreales</taxon>
        <taxon>Nectriaceae</taxon>
        <taxon>Fusarium</taxon>
    </lineage>
</organism>
<protein>
    <submittedName>
        <fullName evidence="1">Uncharacterized protein</fullName>
    </submittedName>
</protein>
<sequence length="69" mass="7628">MAIAARHKTALRDYVDAIGCFIDCATLGFRWSSALSLGIHHLHLPTRGDVKGLPRVTGLYQQLPRITLN</sequence>
<reference evidence="2" key="1">
    <citation type="submission" date="2014-10" db="EMBL/GenBank/DDBJ databases">
        <authorList>
            <person name="King R."/>
        </authorList>
    </citation>
    <scope>NUCLEOTIDE SEQUENCE [LARGE SCALE GENOMIC DNA]</scope>
    <source>
        <strain evidence="2">A3/5</strain>
    </source>
</reference>
<proteinExistence type="predicted"/>
<keyword evidence="2" id="KW-1185">Reference proteome</keyword>
<dbReference type="AlphaFoldDB" id="A0A2L2TU55"/>
<name>A0A2L2TU55_9HYPO</name>
<dbReference type="EMBL" id="LN649231">
    <property type="protein sequence ID" value="CEI69157.1"/>
    <property type="molecule type" value="Genomic_DNA"/>
</dbReference>
<dbReference type="Proteomes" id="UP000245910">
    <property type="component" value="Chromosome III"/>
</dbReference>